<protein>
    <recommendedName>
        <fullName evidence="3">Flavodoxin-like domain-containing protein</fullName>
    </recommendedName>
</protein>
<keyword evidence="1" id="KW-0285">Flavoprotein</keyword>
<feature type="region of interest" description="Disordered" evidence="2">
    <location>
        <begin position="313"/>
        <end position="334"/>
    </location>
</feature>
<dbReference type="AlphaFoldDB" id="A0A7R9V635"/>
<dbReference type="PROSITE" id="PS50902">
    <property type="entry name" value="FLAVODOXIN_LIKE"/>
    <property type="match status" value="1"/>
</dbReference>
<feature type="domain" description="Flavodoxin-like" evidence="3">
    <location>
        <begin position="122"/>
        <end position="268"/>
    </location>
</feature>
<dbReference type="Pfam" id="PF00258">
    <property type="entry name" value="Flavodoxin_1"/>
    <property type="match status" value="1"/>
</dbReference>
<dbReference type="Gene3D" id="3.40.50.360">
    <property type="match status" value="1"/>
</dbReference>
<proteinExistence type="predicted"/>
<dbReference type="GO" id="GO:0009086">
    <property type="term" value="P:methionine biosynthetic process"/>
    <property type="evidence" value="ECO:0007669"/>
    <property type="project" value="TreeGrafter"/>
</dbReference>
<dbReference type="GO" id="GO:0030586">
    <property type="term" value="F:[methionine synthase] reductase (NADPH) activity"/>
    <property type="evidence" value="ECO:0007669"/>
    <property type="project" value="TreeGrafter"/>
</dbReference>
<evidence type="ECO:0000256" key="1">
    <source>
        <dbReference type="ARBA" id="ARBA00022630"/>
    </source>
</evidence>
<dbReference type="GO" id="GO:0050667">
    <property type="term" value="P:homocysteine metabolic process"/>
    <property type="evidence" value="ECO:0007669"/>
    <property type="project" value="TreeGrafter"/>
</dbReference>
<dbReference type="GO" id="GO:0010181">
    <property type="term" value="F:FMN binding"/>
    <property type="evidence" value="ECO:0007669"/>
    <property type="project" value="InterPro"/>
</dbReference>
<name>A0A7R9V635_9CHLO</name>
<sequence>MDAMDDEQQRPPRANISDPGCREQLMWMCCAKRDMWPPPDGVGSHKASPIASLVTAPKQLTAVRTKTPPKGKRGITDEELNADEKPMAGFRLKDTPWAKIASSKEAAYQNAKSSAHQPKPKVVFAYASQTGKGAEIARALHAEAKERGLDANLMSVGELGFFNINAKDTPLLVLVASTTGIGEPPDSAATFFHNLTSTKSPGLLKGVRFALLGLGSRNYTSYQKVPRAIKIRMLALGAKQLCQAGEADAAADAATERGAIDKWSESLWGPLEAALKELRAAHDTAVAAAKKPRHSSAFGVGAFGAVDTVQNGGGKGGAGGRSGSPAARGSLRGQGLGGSDRIMAFEDGDVAAAATAAAAAAAAAATAITAGINGSADAEDDLCASSLAGIASNSDIGSFNSSGSGRLIRTRTVEELAADTDAALVAAGKLIKTASQRLAEEVDAVAKELGFGEDVDTDIVPVARLEPIAEGLGIRENGGTNKVSIASLDHVAKDLGLGEDVGTNKLPVASLDHVAKDGSAGGGDVAAGSFGRGSNGSGSRGGGGGGGGGGSDSGGSRVGGRGSTGSPVAESVHHWDDASAAGAVGALIDALQQQSVEGVATAAAARAAAMHVKAAGVHAWDVEVSQHVGGADERSRSGRMVLPDATGTAVAPAGADTGVDARASGASFGAGAWPAAAPSEGLQAVLPSGAASAAEGSALAAVAALGGGPLDKGARDGMQDATPARAAPPAGAAHDGEGPPKPGSASGAHLGGSSSSSGVCRGRGHAHRCAQHPQCTQGAEVFGLISMSAEQCDLQAGVSPAGRMSYECSLDGRPWSDSATTSALQRCCVSEARRMFSYQCANTGPVLTCR</sequence>
<organism evidence="4">
    <name type="scientific">Chlamydomonas euryale</name>
    <dbReference type="NCBI Taxonomy" id="1486919"/>
    <lineage>
        <taxon>Eukaryota</taxon>
        <taxon>Viridiplantae</taxon>
        <taxon>Chlorophyta</taxon>
        <taxon>core chlorophytes</taxon>
        <taxon>Chlorophyceae</taxon>
        <taxon>CS clade</taxon>
        <taxon>Chlamydomonadales</taxon>
        <taxon>Chlamydomonadaceae</taxon>
        <taxon>Chlamydomonas</taxon>
    </lineage>
</organism>
<reference evidence="4" key="1">
    <citation type="submission" date="2021-01" db="EMBL/GenBank/DDBJ databases">
        <authorList>
            <person name="Corre E."/>
            <person name="Pelletier E."/>
            <person name="Niang G."/>
            <person name="Scheremetjew M."/>
            <person name="Finn R."/>
            <person name="Kale V."/>
            <person name="Holt S."/>
            <person name="Cochrane G."/>
            <person name="Meng A."/>
            <person name="Brown T."/>
            <person name="Cohen L."/>
        </authorList>
    </citation>
    <scope>NUCLEOTIDE SEQUENCE</scope>
    <source>
        <strain evidence="4">CCMP219</strain>
    </source>
</reference>
<gene>
    <name evidence="4" type="ORF">CEUR00632_LOCUS5446</name>
</gene>
<feature type="compositionally biased region" description="Low complexity" evidence="2">
    <location>
        <begin position="743"/>
        <end position="760"/>
    </location>
</feature>
<feature type="region of interest" description="Disordered" evidence="2">
    <location>
        <begin position="525"/>
        <end position="571"/>
    </location>
</feature>
<dbReference type="InterPro" id="IPR008254">
    <property type="entry name" value="Flavodoxin/NO_synth"/>
</dbReference>
<dbReference type="PANTHER" id="PTHR19384:SF84">
    <property type="entry name" value="METHIONINE SYNTHASE REDUCTASE"/>
    <property type="match status" value="1"/>
</dbReference>
<evidence type="ECO:0000259" key="3">
    <source>
        <dbReference type="PROSITE" id="PS50902"/>
    </source>
</evidence>
<evidence type="ECO:0000256" key="2">
    <source>
        <dbReference type="SAM" id="MobiDB-lite"/>
    </source>
</evidence>
<dbReference type="PRINTS" id="PR00369">
    <property type="entry name" value="FLAVODOXIN"/>
</dbReference>
<dbReference type="EMBL" id="HBEC01011860">
    <property type="protein sequence ID" value="CAD8285408.1"/>
    <property type="molecule type" value="Transcribed_RNA"/>
</dbReference>
<dbReference type="GO" id="GO:0005829">
    <property type="term" value="C:cytosol"/>
    <property type="evidence" value="ECO:0007669"/>
    <property type="project" value="TreeGrafter"/>
</dbReference>
<dbReference type="InterPro" id="IPR029039">
    <property type="entry name" value="Flavoprotein-like_sf"/>
</dbReference>
<accession>A0A7R9V635</accession>
<feature type="compositionally biased region" description="Gly residues" evidence="2">
    <location>
        <begin position="313"/>
        <end position="322"/>
    </location>
</feature>
<dbReference type="GO" id="GO:0050660">
    <property type="term" value="F:flavin adenine dinucleotide binding"/>
    <property type="evidence" value="ECO:0007669"/>
    <property type="project" value="TreeGrafter"/>
</dbReference>
<feature type="compositionally biased region" description="Gly residues" evidence="2">
    <location>
        <begin position="525"/>
        <end position="563"/>
    </location>
</feature>
<dbReference type="InterPro" id="IPR001094">
    <property type="entry name" value="Flavdoxin-like"/>
</dbReference>
<dbReference type="PANTHER" id="PTHR19384">
    <property type="entry name" value="NITRIC OXIDE SYNTHASE-RELATED"/>
    <property type="match status" value="1"/>
</dbReference>
<evidence type="ECO:0000313" key="4">
    <source>
        <dbReference type="EMBL" id="CAD8285408.1"/>
    </source>
</evidence>
<feature type="compositionally biased region" description="Low complexity" evidence="2">
    <location>
        <begin position="721"/>
        <end position="733"/>
    </location>
</feature>
<feature type="region of interest" description="Disordered" evidence="2">
    <location>
        <begin position="711"/>
        <end position="763"/>
    </location>
</feature>
<dbReference type="SUPFAM" id="SSF52218">
    <property type="entry name" value="Flavoproteins"/>
    <property type="match status" value="1"/>
</dbReference>